<protein>
    <submittedName>
        <fullName evidence="3">Nsp1_C domain-containing protein</fullName>
    </submittedName>
</protein>
<dbReference type="OrthoDB" id="341482at2759"/>
<dbReference type="WBParaSite" id="HDID_0000617901-mRNA-1">
    <property type="protein sequence ID" value="HDID_0000617901-mRNA-1"/>
    <property type="gene ID" value="HDID_0000617901"/>
</dbReference>
<dbReference type="AlphaFoldDB" id="A0A0R3SML4"/>
<name>A0A0R3SML4_HYMDI</name>
<accession>A0A0R3SML4</accession>
<evidence type="ECO:0000313" key="3">
    <source>
        <dbReference type="WBParaSite" id="HDID_0000617901-mRNA-1"/>
    </source>
</evidence>
<evidence type="ECO:0000313" key="1">
    <source>
        <dbReference type="EMBL" id="VDL58495.1"/>
    </source>
</evidence>
<dbReference type="EMBL" id="UYSG01004414">
    <property type="protein sequence ID" value="VDL58495.1"/>
    <property type="molecule type" value="Genomic_DNA"/>
</dbReference>
<reference evidence="1 2" key="2">
    <citation type="submission" date="2018-11" db="EMBL/GenBank/DDBJ databases">
        <authorList>
            <consortium name="Pathogen Informatics"/>
        </authorList>
    </citation>
    <scope>NUCLEOTIDE SEQUENCE [LARGE SCALE GENOMIC DNA]</scope>
</reference>
<organism evidence="3">
    <name type="scientific">Hymenolepis diminuta</name>
    <name type="common">Rat tapeworm</name>
    <dbReference type="NCBI Taxonomy" id="6216"/>
    <lineage>
        <taxon>Eukaryota</taxon>
        <taxon>Metazoa</taxon>
        <taxon>Spiralia</taxon>
        <taxon>Lophotrochozoa</taxon>
        <taxon>Platyhelminthes</taxon>
        <taxon>Cestoda</taxon>
        <taxon>Eucestoda</taxon>
        <taxon>Cyclophyllidea</taxon>
        <taxon>Hymenolepididae</taxon>
        <taxon>Hymenolepis</taxon>
    </lineage>
</organism>
<dbReference type="Proteomes" id="UP000274504">
    <property type="component" value="Unassembled WGS sequence"/>
</dbReference>
<reference evidence="3" key="1">
    <citation type="submission" date="2017-02" db="UniProtKB">
        <authorList>
            <consortium name="WormBaseParasite"/>
        </authorList>
    </citation>
    <scope>IDENTIFICATION</scope>
</reference>
<evidence type="ECO:0000313" key="2">
    <source>
        <dbReference type="Proteomes" id="UP000274504"/>
    </source>
</evidence>
<sequence>MKFLVHTLGTDAGLTDAEVSMRDTVQTLRDRLKSGLLGWLENIRLQYDHLTTRLKEQQRAASAFVVAANTSSTVSPWIGDGSARNQQMATLPSSQAQSLISALKAEGSEIDSLVKAVEKINLMAKFTPPPLNQSTISFSS</sequence>
<proteinExistence type="predicted"/>
<gene>
    <name evidence="1" type="ORF">HDID_LOCUS6177</name>
</gene>
<dbReference type="STRING" id="6216.A0A0R3SML4"/>